<sequence>MNHEVLLDHGNYKQLDERFRQDYCQLWKALILQDSYRIQQLGERFNVRKYSIYFPVIFTGRTIHSKSALGKGMSTEERRILKQQLKSLNMEDISSFMESLPPDFLAILRTDGLLRSIISKLGAPQQVRLLTYAKYAVYGLSLKSNPESDFAMKVSFSRLKTKVNYLQLWLFLEALKVLSWMERVKQFLCTLCRNIRSVIVVSKGSSARTG</sequence>
<dbReference type="OrthoDB" id="427480at2759"/>
<evidence type="ECO:0000313" key="3">
    <source>
        <dbReference type="Proteomes" id="UP000027138"/>
    </source>
</evidence>
<proteinExistence type="predicted"/>
<evidence type="ECO:0000259" key="1">
    <source>
        <dbReference type="Pfam" id="PF03109"/>
    </source>
</evidence>
<accession>A0A067KU19</accession>
<dbReference type="Pfam" id="PF03109">
    <property type="entry name" value="ABC1"/>
    <property type="match status" value="1"/>
</dbReference>
<name>A0A067KU19_JATCU</name>
<keyword evidence="3" id="KW-1185">Reference proteome</keyword>
<dbReference type="EMBL" id="KK914479">
    <property type="protein sequence ID" value="KDP35740.1"/>
    <property type="molecule type" value="Genomic_DNA"/>
</dbReference>
<reference evidence="2 3" key="1">
    <citation type="journal article" date="2014" name="PLoS ONE">
        <title>Global Analysis of Gene Expression Profiles in Physic Nut (Jatropha curcas L.) Seedlings Exposed to Salt Stress.</title>
        <authorList>
            <person name="Zhang L."/>
            <person name="Zhang C."/>
            <person name="Wu P."/>
            <person name="Chen Y."/>
            <person name="Li M."/>
            <person name="Jiang H."/>
            <person name="Wu G."/>
        </authorList>
    </citation>
    <scope>NUCLEOTIDE SEQUENCE [LARGE SCALE GENOMIC DNA]</scope>
    <source>
        <strain evidence="3">cv. GZQX0401</strain>
        <tissue evidence="2">Young leaves</tissue>
    </source>
</reference>
<dbReference type="InterPro" id="IPR004147">
    <property type="entry name" value="ABC1_dom"/>
</dbReference>
<dbReference type="STRING" id="180498.A0A067KU19"/>
<protein>
    <recommendedName>
        <fullName evidence="1">ABC1 atypical kinase-like domain-containing protein</fullName>
    </recommendedName>
</protein>
<dbReference type="Proteomes" id="UP000027138">
    <property type="component" value="Unassembled WGS sequence"/>
</dbReference>
<feature type="domain" description="ABC1 atypical kinase-like" evidence="1">
    <location>
        <begin position="5"/>
        <end position="40"/>
    </location>
</feature>
<gene>
    <name evidence="2" type="ORF">JCGZ_10512</name>
</gene>
<dbReference type="AlphaFoldDB" id="A0A067KU19"/>
<dbReference type="InterPro" id="IPR051130">
    <property type="entry name" value="Mito_struct-func_regulator"/>
</dbReference>
<evidence type="ECO:0000313" key="2">
    <source>
        <dbReference type="EMBL" id="KDP35740.1"/>
    </source>
</evidence>
<dbReference type="PANTHER" id="PTHR43173">
    <property type="entry name" value="ABC1 FAMILY PROTEIN"/>
    <property type="match status" value="1"/>
</dbReference>
<dbReference type="PANTHER" id="PTHR43173:SF28">
    <property type="entry name" value="AARF DOMAIN CONTAINING KINASE 5"/>
    <property type="match status" value="1"/>
</dbReference>
<organism evidence="2 3">
    <name type="scientific">Jatropha curcas</name>
    <name type="common">Barbados nut</name>
    <dbReference type="NCBI Taxonomy" id="180498"/>
    <lineage>
        <taxon>Eukaryota</taxon>
        <taxon>Viridiplantae</taxon>
        <taxon>Streptophyta</taxon>
        <taxon>Embryophyta</taxon>
        <taxon>Tracheophyta</taxon>
        <taxon>Spermatophyta</taxon>
        <taxon>Magnoliopsida</taxon>
        <taxon>eudicotyledons</taxon>
        <taxon>Gunneridae</taxon>
        <taxon>Pentapetalae</taxon>
        <taxon>rosids</taxon>
        <taxon>fabids</taxon>
        <taxon>Malpighiales</taxon>
        <taxon>Euphorbiaceae</taxon>
        <taxon>Crotonoideae</taxon>
        <taxon>Jatropheae</taxon>
        <taxon>Jatropha</taxon>
    </lineage>
</organism>